<dbReference type="SUPFAM" id="SSF52980">
    <property type="entry name" value="Restriction endonuclease-like"/>
    <property type="match status" value="1"/>
</dbReference>
<dbReference type="AlphaFoldDB" id="A0A1C5IX85"/>
<evidence type="ECO:0000313" key="2">
    <source>
        <dbReference type="Proteomes" id="UP000198217"/>
    </source>
</evidence>
<keyword evidence="1" id="KW-0540">Nuclease</keyword>
<dbReference type="GO" id="GO:0004519">
    <property type="term" value="F:endonuclease activity"/>
    <property type="evidence" value="ECO:0007669"/>
    <property type="project" value="UniProtKB-KW"/>
</dbReference>
<dbReference type="Gene3D" id="3.40.960.10">
    <property type="entry name" value="VSR Endonuclease"/>
    <property type="match status" value="1"/>
</dbReference>
<keyword evidence="1" id="KW-0255">Endonuclease</keyword>
<keyword evidence="1" id="KW-0378">Hydrolase</keyword>
<name>A0A1C5IX85_9ACTN</name>
<organism evidence="1 2">
    <name type="scientific">Micromonospora echinaurantiaca</name>
    <dbReference type="NCBI Taxonomy" id="47857"/>
    <lineage>
        <taxon>Bacteria</taxon>
        <taxon>Bacillati</taxon>
        <taxon>Actinomycetota</taxon>
        <taxon>Actinomycetes</taxon>
        <taxon>Micromonosporales</taxon>
        <taxon>Micromonosporaceae</taxon>
        <taxon>Micromonospora</taxon>
    </lineage>
</organism>
<protein>
    <submittedName>
        <fullName evidence="1">Very-short-patch-repair endonuclease</fullName>
    </submittedName>
</protein>
<reference evidence="1 2" key="1">
    <citation type="submission" date="2016-06" db="EMBL/GenBank/DDBJ databases">
        <authorList>
            <person name="Kjaerup R.B."/>
            <person name="Dalgaard T.S."/>
            <person name="Juul-Madsen H.R."/>
        </authorList>
    </citation>
    <scope>NUCLEOTIDE SEQUENCE [LARGE SCALE GENOMIC DNA]</scope>
    <source>
        <strain evidence="1 2">DSM 43904</strain>
    </source>
</reference>
<sequence length="300" mass="33818">MSREPRRPAELVGRVFYSREAIQRGLLTKNDLRTSAWRRLFHNVYADARLEISHHTRCRAAASWLFPPGCAIAGRSAVALHGGATCGPDDDVEVVVEPSARFGPLAGLLIHVAPWRDGEVSRIDGIPVTTVERTCWDVARWLDVVDAVALIDSLGHIGAVGRTELDRYLVTRRGERGSRRFAEAISLTDPGAESLPESRLRVRLVRAGLPRPVTQHVITRAGRFVARVDLAWPELKVAIEYDGLWHHDPAQFHRDRQRLNRILGDDWIVLHVTSKRMREDFDGFLAEVRAALTHRTRPRP</sequence>
<proteinExistence type="predicted"/>
<keyword evidence="2" id="KW-1185">Reference proteome</keyword>
<evidence type="ECO:0000313" key="1">
    <source>
        <dbReference type="EMBL" id="SCG62549.1"/>
    </source>
</evidence>
<dbReference type="InterPro" id="IPR011335">
    <property type="entry name" value="Restrct_endonuc-II-like"/>
</dbReference>
<dbReference type="Proteomes" id="UP000198217">
    <property type="component" value="Chromosome I"/>
</dbReference>
<dbReference type="RefSeq" id="WP_157748239.1">
    <property type="nucleotide sequence ID" value="NZ_LT607750.1"/>
</dbReference>
<dbReference type="EMBL" id="LT607750">
    <property type="protein sequence ID" value="SCG62549.1"/>
    <property type="molecule type" value="Genomic_DNA"/>
</dbReference>
<gene>
    <name evidence="1" type="ORF">GA0070609_3808</name>
</gene>
<accession>A0A1C5IX85</accession>